<dbReference type="EMBL" id="CAMXCT030004979">
    <property type="protein sequence ID" value="CAL4798264.1"/>
    <property type="molecule type" value="Genomic_DNA"/>
</dbReference>
<dbReference type="PRINTS" id="PR00344">
    <property type="entry name" value="BCTRLSENSOR"/>
</dbReference>
<sequence length="985" mass="110515">MRAARGCSRLALLRNPWRYFNGVESATHWSRKCANTSVVEAEIGSPADVAAFAALEPHPRSVQYLISTVDPEEIWDFLHTEMPIRYAERIRSLEHVPHWNSVRDLVRVHDAQTKSFKAFRQASIHSSAQVAHEAILREQGVVEMLAKSVHQLRHDFGESITDGFVSKFLDDFLLNRIGCQVLLGHFLACRAGQKNGIIDPQCNTKRVCLGAAKAVLEMCVECTGCSPSVQVEAFSSCGGGLDDDNTPKFPYMPHVLKYVVMELLKNSCRATADMLGNNPRLRVDDCPINVIVCADEDHVTICVADRAQGIPRGVNAWSYLYTTAKDGAYGSEKRLAGHGVGLPLSRLYARYLGGALDLVSLPGYGTHAYVNLPRVQSQQVEVVPVVACAVLALSCFSDHRQVVDSTLDERDVFEAQCLSAMMAVWRWCAPLATTVYAEVVDMSISPFRSLCPPYTLSDDEGDFHLQSSHADAPQCSVQQLAQSFAEQLQDAARSAKMLWLVATRYYWPERWEAYMALYETMSQLECFAAFRGCYPGGMTQEAATVLPVCLAFRQAQRVFQIDAYLKDAAGQLGKPLVISEDMLRRLNHPCFESDGLSNFQAHDLLRRQAMLPASNLFGSYTGEPLPGSGFGHPQLTAFWIPRWTAPTPHSFGVCEQNDLLKWYDAFEPPFMPNEMPAEWAQWVVNLGAADGSCDQDIPRQDNMERGPLGSNDPANCLLREGFGGYLFEGDEKHGAALNALIGDRKDVQLQLGFADPSSVAKKLLRHIVQRRLGQPLLLKVDVDNCDCCFVETLLEAGLKPLVIHVEVSPLVPPPFIYRPKEFDPYIQDSMEFLNASEGRRGHMRHCSLSAFEESLGKFGYRLVYFHYHDATFALPPVEPPPWIVGRTAAEVWYGVFFCHPMRTVDPLEVLYKQKFLYDYRQWSDLEVPSSERLQKLQRYLDAWRVPPDSYILKEEETSDRAERELGSDMYRLILNSNVVDVFDCS</sequence>
<dbReference type="Pfam" id="PF10436">
    <property type="entry name" value="BCDHK_Adom3"/>
    <property type="match status" value="1"/>
</dbReference>
<dbReference type="EMBL" id="CAMXCT010004979">
    <property type="protein sequence ID" value="CAI4010952.1"/>
    <property type="molecule type" value="Genomic_DNA"/>
</dbReference>
<dbReference type="OrthoDB" id="419407at2759"/>
<evidence type="ECO:0000256" key="5">
    <source>
        <dbReference type="ARBA" id="ARBA00022840"/>
    </source>
</evidence>
<comment type="similarity">
    <text evidence="1 7">Belongs to the PDK/BCKDK protein kinase family.</text>
</comment>
<name>A0A9P1DK99_9DINO</name>
<dbReference type="Proteomes" id="UP001152797">
    <property type="component" value="Unassembled WGS sequence"/>
</dbReference>
<keyword evidence="4 7" id="KW-0418">Kinase</keyword>
<dbReference type="SUPFAM" id="SSF69012">
    <property type="entry name" value="alpha-ketoacid dehydrogenase kinase, N-terminal domain"/>
    <property type="match status" value="1"/>
</dbReference>
<dbReference type="GO" id="GO:0004740">
    <property type="term" value="F:pyruvate dehydrogenase (acetyl-transferring) kinase activity"/>
    <property type="evidence" value="ECO:0007669"/>
    <property type="project" value="TreeGrafter"/>
</dbReference>
<dbReference type="GO" id="GO:0005524">
    <property type="term" value="F:ATP binding"/>
    <property type="evidence" value="ECO:0007669"/>
    <property type="project" value="UniProtKB-UniRule"/>
</dbReference>
<dbReference type="InterPro" id="IPR039028">
    <property type="entry name" value="BCKD/PDK"/>
</dbReference>
<dbReference type="PROSITE" id="PS50109">
    <property type="entry name" value="HIS_KIN"/>
    <property type="match status" value="1"/>
</dbReference>
<dbReference type="SUPFAM" id="SSF55874">
    <property type="entry name" value="ATPase domain of HSP90 chaperone/DNA topoisomerase II/histidine kinase"/>
    <property type="match status" value="1"/>
</dbReference>
<dbReference type="InterPro" id="IPR036890">
    <property type="entry name" value="HATPase_C_sf"/>
</dbReference>
<comment type="subcellular location">
    <subcellularLocation>
        <location evidence="7">Mitochondrion matrix</location>
    </subcellularLocation>
</comment>
<evidence type="ECO:0000256" key="3">
    <source>
        <dbReference type="ARBA" id="ARBA00022741"/>
    </source>
</evidence>
<dbReference type="SMART" id="SM00387">
    <property type="entry name" value="HATPase_c"/>
    <property type="match status" value="1"/>
</dbReference>
<dbReference type="GO" id="GO:0005759">
    <property type="term" value="C:mitochondrial matrix"/>
    <property type="evidence" value="ECO:0007669"/>
    <property type="project" value="UniProtKB-SubCell"/>
</dbReference>
<evidence type="ECO:0000259" key="8">
    <source>
        <dbReference type="PROSITE" id="PS50109"/>
    </source>
</evidence>
<keyword evidence="11" id="KW-1185">Reference proteome</keyword>
<comment type="caution">
    <text evidence="9">The sequence shown here is derived from an EMBL/GenBank/DDBJ whole genome shotgun (WGS) entry which is preliminary data.</text>
</comment>
<evidence type="ECO:0000256" key="7">
    <source>
        <dbReference type="RuleBase" id="RU366032"/>
    </source>
</evidence>
<dbReference type="EMBL" id="CAMXCT020004979">
    <property type="protein sequence ID" value="CAL1164327.1"/>
    <property type="molecule type" value="Genomic_DNA"/>
</dbReference>
<dbReference type="InterPro" id="IPR018955">
    <property type="entry name" value="BCDHK/PDK_N"/>
</dbReference>
<proteinExistence type="inferred from homology"/>
<dbReference type="EC" id="2.7.11.-" evidence="7"/>
<keyword evidence="6 7" id="KW-0496">Mitochondrion</keyword>
<evidence type="ECO:0000256" key="6">
    <source>
        <dbReference type="ARBA" id="ARBA00023128"/>
    </source>
</evidence>
<keyword evidence="2 7" id="KW-0808">Transferase</keyword>
<dbReference type="GO" id="GO:0010906">
    <property type="term" value="P:regulation of glucose metabolic process"/>
    <property type="evidence" value="ECO:0007669"/>
    <property type="project" value="TreeGrafter"/>
</dbReference>
<gene>
    <name evidence="9" type="ORF">C1SCF055_LOCUS36165</name>
</gene>
<reference evidence="9" key="1">
    <citation type="submission" date="2022-10" db="EMBL/GenBank/DDBJ databases">
        <authorList>
            <person name="Chen Y."/>
            <person name="Dougan E. K."/>
            <person name="Chan C."/>
            <person name="Rhodes N."/>
            <person name="Thang M."/>
        </authorList>
    </citation>
    <scope>NUCLEOTIDE SEQUENCE</scope>
</reference>
<evidence type="ECO:0000256" key="2">
    <source>
        <dbReference type="ARBA" id="ARBA00022679"/>
    </source>
</evidence>
<evidence type="ECO:0000256" key="1">
    <source>
        <dbReference type="ARBA" id="ARBA00006155"/>
    </source>
</evidence>
<evidence type="ECO:0000256" key="4">
    <source>
        <dbReference type="ARBA" id="ARBA00022777"/>
    </source>
</evidence>
<protein>
    <recommendedName>
        <fullName evidence="7">Protein-serine/threonine kinase</fullName>
        <ecNumber evidence="7">2.7.11.-</ecNumber>
    </recommendedName>
</protein>
<evidence type="ECO:0000313" key="11">
    <source>
        <dbReference type="Proteomes" id="UP001152797"/>
    </source>
</evidence>
<dbReference type="Gene3D" id="1.20.140.20">
    <property type="entry name" value="Alpha-ketoacid/pyruvate dehydrogenase kinase, N-terminal domain"/>
    <property type="match status" value="1"/>
</dbReference>
<evidence type="ECO:0000313" key="10">
    <source>
        <dbReference type="EMBL" id="CAL1164327.1"/>
    </source>
</evidence>
<reference evidence="10" key="2">
    <citation type="submission" date="2024-04" db="EMBL/GenBank/DDBJ databases">
        <authorList>
            <person name="Chen Y."/>
            <person name="Shah S."/>
            <person name="Dougan E. K."/>
            <person name="Thang M."/>
            <person name="Chan C."/>
        </authorList>
    </citation>
    <scope>NUCLEOTIDE SEQUENCE [LARGE SCALE GENOMIC DNA]</scope>
</reference>
<dbReference type="Gene3D" id="3.30.565.10">
    <property type="entry name" value="Histidine kinase-like ATPase, C-terminal domain"/>
    <property type="match status" value="1"/>
</dbReference>
<dbReference type="Pfam" id="PF02518">
    <property type="entry name" value="HATPase_c"/>
    <property type="match status" value="1"/>
</dbReference>
<dbReference type="InterPro" id="IPR003594">
    <property type="entry name" value="HATPase_dom"/>
</dbReference>
<feature type="domain" description="Histidine kinase" evidence="8">
    <location>
        <begin position="256"/>
        <end position="376"/>
    </location>
</feature>
<dbReference type="InterPro" id="IPR036784">
    <property type="entry name" value="AK/P_DHK_N_sf"/>
</dbReference>
<dbReference type="InterPro" id="IPR004358">
    <property type="entry name" value="Sig_transdc_His_kin-like_C"/>
</dbReference>
<accession>A0A9P1DK99</accession>
<keyword evidence="5 7" id="KW-0067">ATP-binding</keyword>
<dbReference type="PANTHER" id="PTHR11947">
    <property type="entry name" value="PYRUVATE DEHYDROGENASE KINASE"/>
    <property type="match status" value="1"/>
</dbReference>
<dbReference type="AlphaFoldDB" id="A0A9P1DK99"/>
<dbReference type="InterPro" id="IPR005467">
    <property type="entry name" value="His_kinase_dom"/>
</dbReference>
<keyword evidence="3 7" id="KW-0547">Nucleotide-binding</keyword>
<evidence type="ECO:0000313" key="9">
    <source>
        <dbReference type="EMBL" id="CAI4010952.1"/>
    </source>
</evidence>
<organism evidence="9">
    <name type="scientific">Cladocopium goreaui</name>
    <dbReference type="NCBI Taxonomy" id="2562237"/>
    <lineage>
        <taxon>Eukaryota</taxon>
        <taxon>Sar</taxon>
        <taxon>Alveolata</taxon>
        <taxon>Dinophyceae</taxon>
        <taxon>Suessiales</taxon>
        <taxon>Symbiodiniaceae</taxon>
        <taxon>Cladocopium</taxon>
    </lineage>
</organism>